<feature type="compositionally biased region" description="Low complexity" evidence="1">
    <location>
        <begin position="48"/>
        <end position="63"/>
    </location>
</feature>
<dbReference type="SUPFAM" id="SSF46934">
    <property type="entry name" value="UBA-like"/>
    <property type="match status" value="1"/>
</dbReference>
<feature type="domain" description="UBX" evidence="2">
    <location>
        <begin position="442"/>
        <end position="518"/>
    </location>
</feature>
<keyword evidence="4" id="KW-1185">Reference proteome</keyword>
<dbReference type="EMBL" id="JASGXD010000003">
    <property type="protein sequence ID" value="KAK6006892.1"/>
    <property type="molecule type" value="Genomic_DNA"/>
</dbReference>
<dbReference type="Pfam" id="PF14555">
    <property type="entry name" value="UBA_4"/>
    <property type="match status" value="1"/>
</dbReference>
<feature type="region of interest" description="Disordered" evidence="1">
    <location>
        <begin position="167"/>
        <end position="197"/>
    </location>
</feature>
<dbReference type="InterPro" id="IPR001012">
    <property type="entry name" value="UBX_dom"/>
</dbReference>
<dbReference type="PANTHER" id="PTHR23322:SF6">
    <property type="entry name" value="UBX DOMAIN-CONTAINING PROTEIN 7"/>
    <property type="match status" value="1"/>
</dbReference>
<dbReference type="InterPro" id="IPR036249">
    <property type="entry name" value="Thioredoxin-like_sf"/>
</dbReference>
<evidence type="ECO:0000259" key="2">
    <source>
        <dbReference type="PROSITE" id="PS50033"/>
    </source>
</evidence>
<dbReference type="InterPro" id="IPR009060">
    <property type="entry name" value="UBA-like_sf"/>
</dbReference>
<dbReference type="SUPFAM" id="SSF52833">
    <property type="entry name" value="Thioredoxin-like"/>
    <property type="match status" value="1"/>
</dbReference>
<dbReference type="Pfam" id="PF00789">
    <property type="entry name" value="UBX"/>
    <property type="match status" value="1"/>
</dbReference>
<protein>
    <recommendedName>
        <fullName evidence="2">UBX domain-containing protein</fullName>
    </recommendedName>
</protein>
<evidence type="ECO:0000313" key="3">
    <source>
        <dbReference type="EMBL" id="KAK6006892.1"/>
    </source>
</evidence>
<gene>
    <name evidence="3" type="ORF">QM012_005900</name>
</gene>
<proteinExistence type="predicted"/>
<dbReference type="PANTHER" id="PTHR23322">
    <property type="entry name" value="FAS-ASSOCIATED PROTEIN"/>
    <property type="match status" value="1"/>
</dbReference>
<reference evidence="3 4" key="1">
    <citation type="submission" date="2023-11" db="EMBL/GenBank/DDBJ databases">
        <title>Draft genome sequence and annotation of the polyextremotolerant black yeast-like fungus Aureobasidium pullulans NRRL 62042.</title>
        <authorList>
            <person name="Dielentheis-Frenken M.R.E."/>
            <person name="Wibberg D."/>
            <person name="Blank L.M."/>
            <person name="Tiso T."/>
        </authorList>
    </citation>
    <scope>NUCLEOTIDE SEQUENCE [LARGE SCALE GENOMIC DNA]</scope>
    <source>
        <strain evidence="3 4">NRRL 62042</strain>
    </source>
</reference>
<dbReference type="CDD" id="cd02958">
    <property type="entry name" value="UAS"/>
    <property type="match status" value="1"/>
</dbReference>
<name>A0ABR0TS11_AURPU</name>
<dbReference type="Gene3D" id="1.10.8.10">
    <property type="entry name" value="DNA helicase RuvA subunit, C-terminal domain"/>
    <property type="match status" value="1"/>
</dbReference>
<feature type="region of interest" description="Disordered" evidence="1">
    <location>
        <begin position="46"/>
        <end position="84"/>
    </location>
</feature>
<dbReference type="InterPro" id="IPR006577">
    <property type="entry name" value="UAS"/>
</dbReference>
<comment type="caution">
    <text evidence="3">The sequence shown here is derived from an EMBL/GenBank/DDBJ whole genome shotgun (WGS) entry which is preliminary data.</text>
</comment>
<dbReference type="Gene3D" id="3.10.20.90">
    <property type="entry name" value="Phosphatidylinositol 3-kinase Catalytic Subunit, Chain A, domain 1"/>
    <property type="match status" value="1"/>
</dbReference>
<dbReference type="SUPFAM" id="SSF54236">
    <property type="entry name" value="Ubiquitin-like"/>
    <property type="match status" value="1"/>
</dbReference>
<dbReference type="Pfam" id="PF13899">
    <property type="entry name" value="Thioredoxin_7"/>
    <property type="match status" value="1"/>
</dbReference>
<evidence type="ECO:0000313" key="4">
    <source>
        <dbReference type="Proteomes" id="UP001341245"/>
    </source>
</evidence>
<dbReference type="PROSITE" id="PS50033">
    <property type="entry name" value="UBX"/>
    <property type="match status" value="1"/>
</dbReference>
<dbReference type="Gene3D" id="3.40.30.10">
    <property type="entry name" value="Glutaredoxin"/>
    <property type="match status" value="1"/>
</dbReference>
<organism evidence="3 4">
    <name type="scientific">Aureobasidium pullulans</name>
    <name type="common">Black yeast</name>
    <name type="synonym">Pullularia pullulans</name>
    <dbReference type="NCBI Taxonomy" id="5580"/>
    <lineage>
        <taxon>Eukaryota</taxon>
        <taxon>Fungi</taxon>
        <taxon>Dikarya</taxon>
        <taxon>Ascomycota</taxon>
        <taxon>Pezizomycotina</taxon>
        <taxon>Dothideomycetes</taxon>
        <taxon>Dothideomycetidae</taxon>
        <taxon>Dothideales</taxon>
        <taxon>Saccotheciaceae</taxon>
        <taxon>Aureobasidium</taxon>
    </lineage>
</organism>
<dbReference type="Proteomes" id="UP001341245">
    <property type="component" value="Unassembled WGS sequence"/>
</dbReference>
<evidence type="ECO:0000256" key="1">
    <source>
        <dbReference type="SAM" id="MobiDB-lite"/>
    </source>
</evidence>
<dbReference type="CDD" id="cd14273">
    <property type="entry name" value="UBA_TAP-C_like"/>
    <property type="match status" value="1"/>
</dbReference>
<accession>A0ABR0TS11</accession>
<feature type="region of interest" description="Disordered" evidence="1">
    <location>
        <begin position="371"/>
        <end position="405"/>
    </location>
</feature>
<sequence>MDDELIANFTAITSATPERARQYLTLTDNNLEQAIQLYFDSDGADMGAAMPQQSAQPAAQPASRRYNQDDNGVVTIDSDDDDVPYEDDEAMARRLQQEVYGNAGGEEEVRAPMARTTETLVGPGSRWAGDDEDDINAAVHEQMMARQRRANTRPGIFNQVSVWDDDANPGFATPTDPETHRRNLARATGGASEQSSKSTLLAELFRPPTDLISHLSFQDARDEGKEEEKWILVNVQDPSIFDCQVLNRDIWKNSQIKETIQENFIFLQYSKDDPRGTQYVQYYFQNRDSDDAYPHIAIVDPRTGEQVKIWSGAPVPKPSDFLMDLHEFLDRYSLKAFAKNPVATRKPEKKSKDVDKMSEEEMLEMAMQNSLQQGGVPIKDDDPDALTKAESSKGKSSIVDPDAMDIADTGVPIENAETEPSASQAGPFAQIASDKPHTEPTDPASSTRIQFRYSGGRQIRRFGLQEEVRRMYEWLKATPVEGKQGVDFELVFMGRNLIEALDQTIEEAGLKNGSVMIEFLE</sequence>
<dbReference type="InterPro" id="IPR029071">
    <property type="entry name" value="Ubiquitin-like_domsf"/>
</dbReference>
<dbReference type="SMART" id="SM00594">
    <property type="entry name" value="UAS"/>
    <property type="match status" value="1"/>
</dbReference>
<dbReference type="InterPro" id="IPR050730">
    <property type="entry name" value="UBX_domain-protein"/>
</dbReference>